<feature type="domain" description="Isochorismatase-like" evidence="2">
    <location>
        <begin position="14"/>
        <end position="165"/>
    </location>
</feature>
<keyword evidence="3" id="KW-0378">Hydrolase</keyword>
<dbReference type="eggNOG" id="KOG4044">
    <property type="taxonomic scope" value="Eukaryota"/>
</dbReference>
<comment type="similarity">
    <text evidence="1">Belongs to the isochorismatase family.</text>
</comment>
<organism evidence="3 4">
    <name type="scientific">Ichthyophthirius multifiliis</name>
    <name type="common">White spot disease agent</name>
    <name type="synonym">Ich</name>
    <dbReference type="NCBI Taxonomy" id="5932"/>
    <lineage>
        <taxon>Eukaryota</taxon>
        <taxon>Sar</taxon>
        <taxon>Alveolata</taxon>
        <taxon>Ciliophora</taxon>
        <taxon>Intramacronucleata</taxon>
        <taxon>Oligohymenophorea</taxon>
        <taxon>Hymenostomatida</taxon>
        <taxon>Ophryoglenina</taxon>
        <taxon>Ichthyophthirius</taxon>
    </lineage>
</organism>
<sequence length="196" mass="22458">MSLFKVARILQANTILFNCDIQQGFIKHIYKSENIINTAKQMAQTANILQLPILVTVQNVKAFGNTVPELEKDLPKNLSQKFEKATFSMINEQTQAFLDQHKERKTAILYGAEAHVCVQQTCLDLLEKEYQVFLLTDGITSINPIDRSTAFQRMQQAGAHLTTYQSAVFEMLKSFKHAEFKNYCQFLNQVQMNKTD</sequence>
<dbReference type="Pfam" id="PF00857">
    <property type="entry name" value="Isochorismatase"/>
    <property type="match status" value="1"/>
</dbReference>
<dbReference type="AlphaFoldDB" id="G0R2E1"/>
<dbReference type="Proteomes" id="UP000008983">
    <property type="component" value="Unassembled WGS sequence"/>
</dbReference>
<evidence type="ECO:0000259" key="2">
    <source>
        <dbReference type="Pfam" id="PF00857"/>
    </source>
</evidence>
<reference evidence="3 4" key="1">
    <citation type="submission" date="2011-07" db="EMBL/GenBank/DDBJ databases">
        <authorList>
            <person name="Coyne R."/>
            <person name="Brami D."/>
            <person name="Johnson J."/>
            <person name="Hostetler J."/>
            <person name="Hannick L."/>
            <person name="Clark T."/>
            <person name="Cassidy-Hanley D."/>
            <person name="Inman J."/>
        </authorList>
    </citation>
    <scope>NUCLEOTIDE SEQUENCE [LARGE SCALE GENOMIC DNA]</scope>
    <source>
        <strain evidence="3 4">G5</strain>
    </source>
</reference>
<dbReference type="RefSeq" id="XP_004027705.1">
    <property type="nucleotide sequence ID" value="XM_004027656.1"/>
</dbReference>
<dbReference type="PANTHER" id="PTHR14119:SF3">
    <property type="entry name" value="ISOCHORISMATASE DOMAIN-CONTAINING PROTEIN 2"/>
    <property type="match status" value="1"/>
</dbReference>
<dbReference type="OMA" id="HVCVFQT"/>
<dbReference type="InterPro" id="IPR050993">
    <property type="entry name" value="Isochorismatase_domain"/>
</dbReference>
<dbReference type="EC" id="3.5.1.19" evidence="3"/>
<dbReference type="SUPFAM" id="SSF52499">
    <property type="entry name" value="Isochorismatase-like hydrolases"/>
    <property type="match status" value="1"/>
</dbReference>
<evidence type="ECO:0000313" key="4">
    <source>
        <dbReference type="Proteomes" id="UP000008983"/>
    </source>
</evidence>
<protein>
    <submittedName>
        <fullName evidence="3">Isochorismatase family protein, putative</fullName>
        <ecNumber evidence="3">3.5.1.19</ecNumber>
    </submittedName>
</protein>
<name>G0R2E1_ICHMU</name>
<dbReference type="OrthoDB" id="269496at2759"/>
<dbReference type="InterPro" id="IPR036380">
    <property type="entry name" value="Isochorismatase-like_sf"/>
</dbReference>
<dbReference type="InParanoid" id="G0R2E1"/>
<keyword evidence="4" id="KW-1185">Reference proteome</keyword>
<dbReference type="InterPro" id="IPR000868">
    <property type="entry name" value="Isochorismatase-like_dom"/>
</dbReference>
<dbReference type="Gene3D" id="3.40.50.850">
    <property type="entry name" value="Isochorismatase-like"/>
    <property type="match status" value="1"/>
</dbReference>
<dbReference type="PANTHER" id="PTHR14119">
    <property type="entry name" value="HYDROLASE"/>
    <property type="match status" value="1"/>
</dbReference>
<accession>G0R2E1</accession>
<evidence type="ECO:0000256" key="1">
    <source>
        <dbReference type="ARBA" id="ARBA00006336"/>
    </source>
</evidence>
<dbReference type="EMBL" id="GL984254">
    <property type="protein sequence ID" value="EGR28360.1"/>
    <property type="molecule type" value="Genomic_DNA"/>
</dbReference>
<dbReference type="GO" id="GO:0008936">
    <property type="term" value="F:nicotinamidase activity"/>
    <property type="evidence" value="ECO:0007669"/>
    <property type="project" value="UniProtKB-EC"/>
</dbReference>
<dbReference type="GeneID" id="14904449"/>
<dbReference type="STRING" id="857967.G0R2E1"/>
<proteinExistence type="inferred from homology"/>
<gene>
    <name evidence="3" type="ORF">IMG5_177070</name>
</gene>
<evidence type="ECO:0000313" key="3">
    <source>
        <dbReference type="EMBL" id="EGR28360.1"/>
    </source>
</evidence>